<keyword evidence="2" id="KW-1185">Reference proteome</keyword>
<evidence type="ECO:0000313" key="2">
    <source>
        <dbReference type="Proteomes" id="UP001281147"/>
    </source>
</evidence>
<organism evidence="1 2">
    <name type="scientific">Vermiconidia calcicola</name>
    <dbReference type="NCBI Taxonomy" id="1690605"/>
    <lineage>
        <taxon>Eukaryota</taxon>
        <taxon>Fungi</taxon>
        <taxon>Dikarya</taxon>
        <taxon>Ascomycota</taxon>
        <taxon>Pezizomycotina</taxon>
        <taxon>Dothideomycetes</taxon>
        <taxon>Dothideomycetidae</taxon>
        <taxon>Mycosphaerellales</taxon>
        <taxon>Extremaceae</taxon>
        <taxon>Vermiconidia</taxon>
    </lineage>
</organism>
<evidence type="ECO:0000313" key="1">
    <source>
        <dbReference type="EMBL" id="KAK3716501.1"/>
    </source>
</evidence>
<gene>
    <name evidence="1" type="ORF">LTR37_006397</name>
</gene>
<comment type="caution">
    <text evidence="1">The sequence shown here is derived from an EMBL/GenBank/DDBJ whole genome shotgun (WGS) entry which is preliminary data.</text>
</comment>
<protein>
    <submittedName>
        <fullName evidence="1">Uncharacterized protein</fullName>
    </submittedName>
</protein>
<dbReference type="EMBL" id="JAUTXU010000042">
    <property type="protein sequence ID" value="KAK3716501.1"/>
    <property type="molecule type" value="Genomic_DNA"/>
</dbReference>
<reference evidence="1" key="1">
    <citation type="submission" date="2023-07" db="EMBL/GenBank/DDBJ databases">
        <title>Black Yeasts Isolated from many extreme environments.</title>
        <authorList>
            <person name="Coleine C."/>
            <person name="Stajich J.E."/>
            <person name="Selbmann L."/>
        </authorList>
    </citation>
    <scope>NUCLEOTIDE SEQUENCE</scope>
    <source>
        <strain evidence="1">CCFEE 5714</strain>
    </source>
</reference>
<dbReference type="Proteomes" id="UP001281147">
    <property type="component" value="Unassembled WGS sequence"/>
</dbReference>
<name>A0ACC3NI25_9PEZI</name>
<accession>A0ACC3NI25</accession>
<proteinExistence type="predicted"/>
<sequence>MSYTTKTTSLTKPSTLPPLLAVPSTIDSSPSSTAVTTGSQANDPTQNIIFGVLAVTLAFAALVVGWLQLRSYRRRHGEASEDVEYYTVDTVKIRSITRLEARRTPINAAQPFGRQDPRPTQSSAPRTPSTWC</sequence>